<dbReference type="AlphaFoldDB" id="A0A8T1JTP2"/>
<dbReference type="Proteomes" id="UP000736787">
    <property type="component" value="Unassembled WGS sequence"/>
</dbReference>
<evidence type="ECO:0000313" key="2">
    <source>
        <dbReference type="Proteomes" id="UP000736787"/>
    </source>
</evidence>
<dbReference type="EMBL" id="RCMK01001130">
    <property type="protein sequence ID" value="KAG2901258.1"/>
    <property type="molecule type" value="Genomic_DNA"/>
</dbReference>
<protein>
    <submittedName>
        <fullName evidence="1">Uncharacterized protein</fullName>
    </submittedName>
</protein>
<evidence type="ECO:0000313" key="1">
    <source>
        <dbReference type="EMBL" id="KAG2901258.1"/>
    </source>
</evidence>
<sequence length="110" mass="12233">MIVLTAVASRQLVANFAMERMSGAVSLRSQVPRQRRWQLIALPQNEAEAGAVSVSVRRCIEVCVDPFGVSVVTRSMKESCSRPDPLSASTRSVGFNFHHRVVGRINRRRP</sequence>
<accession>A0A8T1JTP2</accession>
<gene>
    <name evidence="1" type="ORF">PC117_g21785</name>
</gene>
<comment type="caution">
    <text evidence="1">The sequence shown here is derived from an EMBL/GenBank/DDBJ whole genome shotgun (WGS) entry which is preliminary data.</text>
</comment>
<organism evidence="1 2">
    <name type="scientific">Phytophthora cactorum</name>
    <dbReference type="NCBI Taxonomy" id="29920"/>
    <lineage>
        <taxon>Eukaryota</taxon>
        <taxon>Sar</taxon>
        <taxon>Stramenopiles</taxon>
        <taxon>Oomycota</taxon>
        <taxon>Peronosporomycetes</taxon>
        <taxon>Peronosporales</taxon>
        <taxon>Peronosporaceae</taxon>
        <taxon>Phytophthora</taxon>
    </lineage>
</organism>
<proteinExistence type="predicted"/>
<name>A0A8T1JTP2_9STRA</name>
<reference evidence="1" key="1">
    <citation type="submission" date="2018-10" db="EMBL/GenBank/DDBJ databases">
        <title>Effector identification in a new, highly contiguous assembly of the strawberry crown rot pathogen Phytophthora cactorum.</title>
        <authorList>
            <person name="Armitage A.D."/>
            <person name="Nellist C.F."/>
            <person name="Bates H."/>
            <person name="Vickerstaff R.J."/>
            <person name="Harrison R.J."/>
        </authorList>
    </citation>
    <scope>NUCLEOTIDE SEQUENCE</scope>
    <source>
        <strain evidence="1">4040</strain>
    </source>
</reference>